<comment type="similarity">
    <text evidence="1 6">Belongs to the metallo-dependent hydrolases superfamily. Adenine deaminase family.</text>
</comment>
<dbReference type="InterPro" id="IPR026912">
    <property type="entry name" value="Adenine_deam_C"/>
</dbReference>
<dbReference type="InterPro" id="IPR032466">
    <property type="entry name" value="Metal_Hydrolase"/>
</dbReference>
<comment type="cofactor">
    <cofactor evidence="6">
        <name>Mn(2+)</name>
        <dbReference type="ChEBI" id="CHEBI:29035"/>
    </cofactor>
</comment>
<protein>
    <recommendedName>
        <fullName evidence="2 6">Adenine deaminase</fullName>
        <shortName evidence="6">Adenase</shortName>
        <shortName evidence="6">Adenine aminase</shortName>
        <ecNumber evidence="2 6">3.5.4.2</ecNumber>
    </recommendedName>
</protein>
<sequence>MTIDLLITNANVFNTFLKTFELKNVAIQDGKFFYLSPVSEMDFDFLEQLDAKGKTMIPGLIDIHLHIESSMIPPSIFSKVGLTHGVTTIVADSHEIANVFGIKGIQAFLAEETEMDIFYAIPSSVPSTTSKLETTGGTIGIEEVRELLADPRVIALGEAMNFKGITSEPDSLIRQILRETQTLKPFLPLEGHIPRVSGIDLAKFMFTGITADHTHQTPESIYEKISSGMFIELQKKSLTKENLALIAKYNFYEYLAIITDDIMADDLLEGHLNANVKLAIECGMPVEQAIYTSTYTPARRMGFQDRGAIASGFIADFILLDDVKSLDISAVYKAGKLVHTKGEQIGYPEIKPQFPENFYHSLHCKKTTLEDFKIPVNSTSDAVLCNVIRIQETSTFTEHVQREIPVKDGYLDWETSGLALLMVMERYGKNGNIAYALVENTISKKGAIATTWAHDHHNLMVMGTAAEDMMLAQHQLLEMEGGYVVIQDKQVSGSCPLPIGGILSDKPIQELGRQLKEVRQGMVALGYKNANEIMSFSTLSLPVSPNIKITDVGMMDVRTQELIPLMEG</sequence>
<dbReference type="EMBL" id="JBHUFF010000008">
    <property type="protein sequence ID" value="MFD1798712.1"/>
    <property type="molecule type" value="Genomic_DNA"/>
</dbReference>
<evidence type="ECO:0000313" key="9">
    <source>
        <dbReference type="EMBL" id="MFD1798712.1"/>
    </source>
</evidence>
<dbReference type="InterPro" id="IPR006679">
    <property type="entry name" value="Adenine_deam"/>
</dbReference>
<evidence type="ECO:0000256" key="5">
    <source>
        <dbReference type="ARBA" id="ARBA00047720"/>
    </source>
</evidence>
<dbReference type="SUPFAM" id="SSF51556">
    <property type="entry name" value="Metallo-dependent hydrolases"/>
    <property type="match status" value="1"/>
</dbReference>
<proteinExistence type="inferred from homology"/>
<evidence type="ECO:0000259" key="7">
    <source>
        <dbReference type="Pfam" id="PF01979"/>
    </source>
</evidence>
<reference evidence="10" key="1">
    <citation type="journal article" date="2019" name="Int. J. Syst. Evol. Microbiol.">
        <title>The Global Catalogue of Microorganisms (GCM) 10K type strain sequencing project: providing services to taxonomists for standard genome sequencing and annotation.</title>
        <authorList>
            <consortium name="The Broad Institute Genomics Platform"/>
            <consortium name="The Broad Institute Genome Sequencing Center for Infectious Disease"/>
            <person name="Wu L."/>
            <person name="Ma J."/>
        </authorList>
    </citation>
    <scope>NUCLEOTIDE SEQUENCE [LARGE SCALE GENOMIC DNA]</scope>
    <source>
        <strain evidence="10">KCTC 42143</strain>
    </source>
</reference>
<dbReference type="RefSeq" id="WP_058919122.1">
    <property type="nucleotide sequence ID" value="NZ_JBHSQC010000015.1"/>
</dbReference>
<dbReference type="InterPro" id="IPR006680">
    <property type="entry name" value="Amidohydro-rel"/>
</dbReference>
<evidence type="ECO:0000256" key="2">
    <source>
        <dbReference type="ARBA" id="ARBA00012782"/>
    </source>
</evidence>
<evidence type="ECO:0000256" key="4">
    <source>
        <dbReference type="ARBA" id="ARBA00023211"/>
    </source>
</evidence>
<keyword evidence="3 6" id="KW-0378">Hydrolase</keyword>
<evidence type="ECO:0000256" key="1">
    <source>
        <dbReference type="ARBA" id="ARBA00006773"/>
    </source>
</evidence>
<gene>
    <name evidence="6" type="primary">ade</name>
    <name evidence="9" type="ORF">ACFSBK_02410</name>
</gene>
<dbReference type="Gene3D" id="3.20.20.140">
    <property type="entry name" value="Metal-dependent hydrolases"/>
    <property type="match status" value="1"/>
</dbReference>
<feature type="domain" description="Adenine deaminase C-terminal" evidence="8">
    <location>
        <begin position="395"/>
        <end position="560"/>
    </location>
</feature>
<dbReference type="Proteomes" id="UP001597285">
    <property type="component" value="Unassembled WGS sequence"/>
</dbReference>
<keyword evidence="10" id="KW-1185">Reference proteome</keyword>
<name>A0ABW4NP94_9LACT</name>
<feature type="domain" description="Amidohydrolase-related" evidence="7">
    <location>
        <begin position="55"/>
        <end position="338"/>
    </location>
</feature>
<dbReference type="SUPFAM" id="SSF51338">
    <property type="entry name" value="Composite domain of metallo-dependent hydrolases"/>
    <property type="match status" value="1"/>
</dbReference>
<dbReference type="Gene3D" id="2.30.40.10">
    <property type="entry name" value="Urease, subunit C, domain 1"/>
    <property type="match status" value="1"/>
</dbReference>
<evidence type="ECO:0000313" key="10">
    <source>
        <dbReference type="Proteomes" id="UP001597285"/>
    </source>
</evidence>
<dbReference type="HAMAP" id="MF_01518">
    <property type="entry name" value="Adenine_deamin"/>
    <property type="match status" value="1"/>
</dbReference>
<dbReference type="PANTHER" id="PTHR11113">
    <property type="entry name" value="N-ACETYLGLUCOSAMINE-6-PHOSPHATE DEACETYLASE"/>
    <property type="match status" value="1"/>
</dbReference>
<dbReference type="EC" id="3.5.4.2" evidence="2 6"/>
<organism evidence="9 10">
    <name type="scientific">Carnobacterium antarcticum</name>
    <dbReference type="NCBI Taxonomy" id="2126436"/>
    <lineage>
        <taxon>Bacteria</taxon>
        <taxon>Bacillati</taxon>
        <taxon>Bacillota</taxon>
        <taxon>Bacilli</taxon>
        <taxon>Lactobacillales</taxon>
        <taxon>Carnobacteriaceae</taxon>
        <taxon>Carnobacterium</taxon>
    </lineage>
</organism>
<dbReference type="PANTHER" id="PTHR11113:SF2">
    <property type="entry name" value="ADENINE DEAMINASE"/>
    <property type="match status" value="1"/>
</dbReference>
<evidence type="ECO:0000256" key="6">
    <source>
        <dbReference type="HAMAP-Rule" id="MF_01518"/>
    </source>
</evidence>
<dbReference type="Pfam" id="PF13382">
    <property type="entry name" value="Adenine_deam_C"/>
    <property type="match status" value="1"/>
</dbReference>
<evidence type="ECO:0000256" key="3">
    <source>
        <dbReference type="ARBA" id="ARBA00022801"/>
    </source>
</evidence>
<dbReference type="Pfam" id="PF01979">
    <property type="entry name" value="Amidohydro_1"/>
    <property type="match status" value="1"/>
</dbReference>
<evidence type="ECO:0000259" key="8">
    <source>
        <dbReference type="Pfam" id="PF13382"/>
    </source>
</evidence>
<comment type="catalytic activity">
    <reaction evidence="5 6">
        <text>adenine + H2O + H(+) = hypoxanthine + NH4(+)</text>
        <dbReference type="Rhea" id="RHEA:23688"/>
        <dbReference type="ChEBI" id="CHEBI:15377"/>
        <dbReference type="ChEBI" id="CHEBI:15378"/>
        <dbReference type="ChEBI" id="CHEBI:16708"/>
        <dbReference type="ChEBI" id="CHEBI:17368"/>
        <dbReference type="ChEBI" id="CHEBI:28938"/>
        <dbReference type="EC" id="3.5.4.2"/>
    </reaction>
</comment>
<dbReference type="InterPro" id="IPR011059">
    <property type="entry name" value="Metal-dep_hydrolase_composite"/>
</dbReference>
<keyword evidence="4 6" id="KW-0464">Manganese</keyword>
<accession>A0ABW4NP94</accession>
<comment type="caution">
    <text evidence="9">The sequence shown here is derived from an EMBL/GenBank/DDBJ whole genome shotgun (WGS) entry which is preliminary data.</text>
</comment>